<dbReference type="GO" id="GO:0004674">
    <property type="term" value="F:protein serine/threonine kinase activity"/>
    <property type="evidence" value="ECO:0007669"/>
    <property type="project" value="UniProtKB-KW"/>
</dbReference>
<dbReference type="eggNOG" id="COG0515">
    <property type="taxonomic scope" value="Bacteria"/>
</dbReference>
<keyword evidence="2" id="KW-0418">Kinase</keyword>
<evidence type="ECO:0000313" key="2">
    <source>
        <dbReference type="EMBL" id="EFG08809.1"/>
    </source>
</evidence>
<reference evidence="2 3" key="1">
    <citation type="journal article" date="2010" name="Genome Biol. Evol.">
        <title>The sequence of a 1.8-mb bacterial linear plasmid reveals a rich evolutionary reservoir of secondary metabolic pathways.</title>
        <authorList>
            <person name="Medema M.H."/>
            <person name="Trefzer A."/>
            <person name="Kovalchuk A."/>
            <person name="van den Berg M."/>
            <person name="Mueller U."/>
            <person name="Heijne W."/>
            <person name="Wu L."/>
            <person name="Alam M.T."/>
            <person name="Ronning C.M."/>
            <person name="Nierman W.C."/>
            <person name="Bovenberg R.A.L."/>
            <person name="Breitling R."/>
            <person name="Takano E."/>
        </authorList>
    </citation>
    <scope>NUCLEOTIDE SEQUENCE [LARGE SCALE GENOMIC DNA]</scope>
    <source>
        <strain evidence="3">ATCC 27064 / DSM 738 / JCM 4710 / NBRC 13307 / NCIMB 12785 / NRRL 3585 / VKM Ac-602</strain>
    </source>
</reference>
<dbReference type="RefSeq" id="WP_003961556.1">
    <property type="nucleotide sequence ID" value="NZ_CM000913.1"/>
</dbReference>
<dbReference type="SUPFAM" id="SSF56112">
    <property type="entry name" value="Protein kinase-like (PK-like)"/>
    <property type="match status" value="1"/>
</dbReference>
<accession>E2Q394</accession>
<dbReference type="OrthoDB" id="9801841at2"/>
<dbReference type="STRING" id="1901.BB341_10000"/>
<dbReference type="Pfam" id="PF03995">
    <property type="entry name" value="Inhibitor_I36"/>
    <property type="match status" value="1"/>
</dbReference>
<feature type="domain" description="Protein kinase" evidence="1">
    <location>
        <begin position="21"/>
        <end position="321"/>
    </location>
</feature>
<dbReference type="InterPro" id="IPR051681">
    <property type="entry name" value="Ser/Thr_Kinases-Pseudokinases"/>
</dbReference>
<dbReference type="PANTHER" id="PTHR44329:SF214">
    <property type="entry name" value="PROTEIN KINASE DOMAIN-CONTAINING PROTEIN"/>
    <property type="match status" value="1"/>
</dbReference>
<keyword evidence="3" id="KW-1185">Reference proteome</keyword>
<gene>
    <name evidence="2" type="ORF">SCLAV_3737</name>
</gene>
<dbReference type="InterPro" id="IPR011009">
    <property type="entry name" value="Kinase-like_dom_sf"/>
</dbReference>
<dbReference type="GO" id="GO:0005524">
    <property type="term" value="F:ATP binding"/>
    <property type="evidence" value="ECO:0007669"/>
    <property type="project" value="InterPro"/>
</dbReference>
<dbReference type="KEGG" id="sclf:BB341_10000"/>
<dbReference type="GeneID" id="93729757"/>
<keyword evidence="2" id="KW-0808">Transferase</keyword>
<dbReference type="Gene3D" id="1.10.510.10">
    <property type="entry name" value="Transferase(Phosphotransferase) domain 1"/>
    <property type="match status" value="1"/>
</dbReference>
<dbReference type="InterPro" id="IPR000719">
    <property type="entry name" value="Prot_kinase_dom"/>
</dbReference>
<dbReference type="Pfam" id="PF00069">
    <property type="entry name" value="Pkinase"/>
    <property type="match status" value="1"/>
</dbReference>
<dbReference type="AlphaFoldDB" id="E2Q394"/>
<protein>
    <submittedName>
        <fullName evidence="2">Serine/threonine protein kinase</fullName>
    </submittedName>
</protein>
<dbReference type="EMBL" id="CM000913">
    <property type="protein sequence ID" value="EFG08809.1"/>
    <property type="molecule type" value="Genomic_DNA"/>
</dbReference>
<evidence type="ECO:0000259" key="1">
    <source>
        <dbReference type="PROSITE" id="PS50011"/>
    </source>
</evidence>
<sequence length="469" mass="51494">MSLHFDSLALPVRPGYRVGPWEVGEPIATSAFATVYAAHRTPEPGTGQWGHWTVPLSAALKFLPPGTRTSGQLQHLRRITERETSLLRRTGEPRLIRTYEIRTVDDPRELLLHGATALVMERAERSLADLLRLTPRPAEGPALLAQICAGLRQLHHAGWVHGGLKPGNVLLLPDGTVRLGDFHLATEGRRTPAGTTRAFGYAPALTTTECTAPELLWSGTGERVQPLRPAADIWAFGVLAHRVLTGALPLPGDTPGTRREATVQYARGEGGLELSPELPESWRGIVGDCLARAPEARGRLDTSALLRRVETAAGTERSPRLPRRTRLRPRLRSGARLGSTLGWSAVAGVVITGMLTGLMLQDAPIAKAAGYDRCATGELCFFSEHNGQGEMCAWYEDGRDWHQEINTCAWGRETAPRSVLNNGYEGERPDARFYQHKDFKEPVGCLQPLERRNLNGKVMIRSVKWLPSC</sequence>
<proteinExistence type="predicted"/>
<organism evidence="2 3">
    <name type="scientific">Streptomyces clavuligerus</name>
    <dbReference type="NCBI Taxonomy" id="1901"/>
    <lineage>
        <taxon>Bacteria</taxon>
        <taxon>Bacillati</taxon>
        <taxon>Actinomycetota</taxon>
        <taxon>Actinomycetes</taxon>
        <taxon>Kitasatosporales</taxon>
        <taxon>Streptomycetaceae</taxon>
        <taxon>Streptomyces</taxon>
    </lineage>
</organism>
<dbReference type="Proteomes" id="UP000002357">
    <property type="component" value="Chromosome"/>
</dbReference>
<evidence type="ECO:0000313" key="3">
    <source>
        <dbReference type="Proteomes" id="UP000002357"/>
    </source>
</evidence>
<name>E2Q394_STRCL</name>
<keyword evidence="2" id="KW-0723">Serine/threonine-protein kinase</keyword>
<dbReference type="PANTHER" id="PTHR44329">
    <property type="entry name" value="SERINE/THREONINE-PROTEIN KINASE TNNI3K-RELATED"/>
    <property type="match status" value="1"/>
</dbReference>
<dbReference type="PROSITE" id="PS50011">
    <property type="entry name" value="PROTEIN_KINASE_DOM"/>
    <property type="match status" value="1"/>
</dbReference>